<dbReference type="EMBL" id="LSSL01000247">
    <property type="protein sequence ID" value="OLY85071.1"/>
    <property type="molecule type" value="Genomic_DNA"/>
</dbReference>
<keyword evidence="4" id="KW-0677">Repeat</keyword>
<dbReference type="PANTHER" id="PTHR23271:SF1">
    <property type="entry name" value="U3 SMALL NUCLEOLAR RNA-ASSOCIATED PROTEIN 6 HOMOLOG"/>
    <property type="match status" value="1"/>
</dbReference>
<protein>
    <submittedName>
        <fullName evidence="7">U3 small nucleolar RNA-associated protein 6</fullName>
    </submittedName>
</protein>
<dbReference type="InterPro" id="IPR013949">
    <property type="entry name" value="Utp6"/>
</dbReference>
<keyword evidence="8" id="KW-1185">Reference proteome</keyword>
<evidence type="ECO:0000313" key="7">
    <source>
        <dbReference type="EMBL" id="OLY85071.1"/>
    </source>
</evidence>
<evidence type="ECO:0000259" key="6">
    <source>
        <dbReference type="Pfam" id="PF08640"/>
    </source>
</evidence>
<feature type="domain" description="U3 small nucleolar RNA-associated protein 6 N-terminal" evidence="6">
    <location>
        <begin position="9"/>
        <end position="89"/>
    </location>
</feature>
<dbReference type="OrthoDB" id="28112at2759"/>
<keyword evidence="3" id="KW-0698">rRNA processing</keyword>
<comment type="subcellular location">
    <subcellularLocation>
        <location evidence="1">Nucleus</location>
        <location evidence="1">Nucleolus</location>
    </subcellularLocation>
</comment>
<dbReference type="InterPro" id="IPR011990">
    <property type="entry name" value="TPR-like_helical_dom_sf"/>
</dbReference>
<dbReference type="GO" id="GO:0032040">
    <property type="term" value="C:small-subunit processome"/>
    <property type="evidence" value="ECO:0007669"/>
    <property type="project" value="TreeGrafter"/>
</dbReference>
<dbReference type="GO" id="GO:0000462">
    <property type="term" value="P:maturation of SSU-rRNA from tricistronic rRNA transcript (SSU-rRNA, 5.8S rRNA, LSU-rRNA)"/>
    <property type="evidence" value="ECO:0007669"/>
    <property type="project" value="InterPro"/>
</dbReference>
<comment type="caution">
    <text evidence="7">The sequence shown here is derived from an EMBL/GenBank/DDBJ whole genome shotgun (WGS) entry which is preliminary data.</text>
</comment>
<accession>A0A1R0H7J8</accession>
<name>A0A1R0H7J8_9FUNG</name>
<comment type="similarity">
    <text evidence="2">Belongs to the UTP6 family.</text>
</comment>
<dbReference type="InterPro" id="IPR003107">
    <property type="entry name" value="HAT"/>
</dbReference>
<evidence type="ECO:0000313" key="8">
    <source>
        <dbReference type="Proteomes" id="UP000187455"/>
    </source>
</evidence>
<dbReference type="AlphaFoldDB" id="A0A1R0H7J8"/>
<evidence type="ECO:0000256" key="1">
    <source>
        <dbReference type="ARBA" id="ARBA00004604"/>
    </source>
</evidence>
<evidence type="ECO:0000256" key="2">
    <source>
        <dbReference type="ARBA" id="ARBA00010734"/>
    </source>
</evidence>
<keyword evidence="5" id="KW-0539">Nucleus</keyword>
<dbReference type="Pfam" id="PF08640">
    <property type="entry name" value="U3_assoc_6"/>
    <property type="match status" value="1"/>
</dbReference>
<dbReference type="GO" id="GO:0034388">
    <property type="term" value="C:Pwp2p-containing subcomplex of 90S preribosome"/>
    <property type="evidence" value="ECO:0007669"/>
    <property type="project" value="TreeGrafter"/>
</dbReference>
<dbReference type="PANTHER" id="PTHR23271">
    <property type="entry name" value="HEPATOCELLULAR CARCINOMA-ASSOCIATED ANTIGEN 66"/>
    <property type="match status" value="1"/>
</dbReference>
<evidence type="ECO:0000256" key="5">
    <source>
        <dbReference type="ARBA" id="ARBA00023242"/>
    </source>
</evidence>
<gene>
    <name evidence="7" type="ORF">AYI68_g749</name>
</gene>
<sequence>MAEIIQYKLEGMIPELEDFEQKGVFTKEEIRLIVKKRTSFEYLIKARAPGLDDFIRYIEYESNLDLLRIKRRQRLGVTGKPTISDRAIKMRIINIFERAIQKHRGNIDLWLRYISYTKHEEKLELSLERFQQQEQLGKYTRVMKLYSRAIQNFPNSDIFWIESAKFEFEVNGNDKNARKLMQRGLRLNKKSKKIWYEYIKMELIFAERIKMRRKILQIDSEKDKTEESSKGDVDEDIILVPLLEGEEAQESLDKRNETKLLFEEEEFDKALNGEDIRKIKKKSKLNNTSDNADGNSSVMHTDNNPYLKGEVAILIYKYAIKDIHNDLSFRKSIIDLFNEFEISDGVTTALNDIKADFDITNPDALFYGITAWLELKYKLESKEWLELFATIVSEVDEILSKNSNLSLSVDESEQSSGVSDFEKKVLDSEAHSNIVAFSELYHQWLVNIYKKLDRQELKNYIKALICKTYSDISKYGILSPKLTVSQILFLKLNTNDSHMIKSVADGGFKYNYRLSPEQNSQVVYIYLVYLRILLSNFNAKKSTLKKKKLIASEFESVFNSSISWCKKNSCNNLVIYNEWLKASDSFASSDLLSIDELHSRYETVMKNLSTFYNQPLIKVDPGFEIDLGYGPPANRYNMRSEAISNLSTASHGTLDYHSLLQIKYINFTNPKKGLSDASTKINLMAVRNSFDKICLFTKPTIDTLNYVLALETIDFDTNLLKIVGNGLVNIDVIEKSPVLKSSVAQIKKVYELATSMYKDKKEIWSNYIVFLRKIGDFDSANNALFSASKIHQISV</sequence>
<reference evidence="7 8" key="1">
    <citation type="journal article" date="2016" name="Mol. Biol. Evol.">
        <title>Genome-Wide Survey of Gut Fungi (Harpellales) Reveals the First Horizontally Transferred Ubiquitin Gene from a Mosquito Host.</title>
        <authorList>
            <person name="Wang Y."/>
            <person name="White M.M."/>
            <person name="Kvist S."/>
            <person name="Moncalvo J.M."/>
        </authorList>
    </citation>
    <scope>NUCLEOTIDE SEQUENCE [LARGE SCALE GENOMIC DNA]</scope>
    <source>
        <strain evidence="7 8">ALG-7-W6</strain>
    </source>
</reference>
<dbReference type="GO" id="GO:0030515">
    <property type="term" value="F:snoRNA binding"/>
    <property type="evidence" value="ECO:0007669"/>
    <property type="project" value="InterPro"/>
</dbReference>
<dbReference type="Gene3D" id="1.25.40.10">
    <property type="entry name" value="Tetratricopeptide repeat domain"/>
    <property type="match status" value="2"/>
</dbReference>
<dbReference type="SUPFAM" id="SSF48452">
    <property type="entry name" value="TPR-like"/>
    <property type="match status" value="1"/>
</dbReference>
<proteinExistence type="inferred from homology"/>
<evidence type="ECO:0000256" key="3">
    <source>
        <dbReference type="ARBA" id="ARBA00022552"/>
    </source>
</evidence>
<dbReference type="InterPro" id="IPR055347">
    <property type="entry name" value="UTP6_N"/>
</dbReference>
<dbReference type="SMART" id="SM00386">
    <property type="entry name" value="HAT"/>
    <property type="match status" value="5"/>
</dbReference>
<evidence type="ECO:0000256" key="4">
    <source>
        <dbReference type="ARBA" id="ARBA00022737"/>
    </source>
</evidence>
<dbReference type="Proteomes" id="UP000187455">
    <property type="component" value="Unassembled WGS sequence"/>
</dbReference>
<organism evidence="7 8">
    <name type="scientific">Smittium mucronatum</name>
    <dbReference type="NCBI Taxonomy" id="133383"/>
    <lineage>
        <taxon>Eukaryota</taxon>
        <taxon>Fungi</taxon>
        <taxon>Fungi incertae sedis</taxon>
        <taxon>Zoopagomycota</taxon>
        <taxon>Kickxellomycotina</taxon>
        <taxon>Harpellomycetes</taxon>
        <taxon>Harpellales</taxon>
        <taxon>Legeriomycetaceae</taxon>
        <taxon>Smittium</taxon>
    </lineage>
</organism>
<dbReference type="STRING" id="133383.A0A1R0H7J8"/>